<evidence type="ECO:0000256" key="2">
    <source>
        <dbReference type="ARBA" id="ARBA00022679"/>
    </source>
</evidence>
<dbReference type="Proteomes" id="UP001459277">
    <property type="component" value="Unassembled WGS sequence"/>
</dbReference>
<dbReference type="PANTHER" id="PTHR13271:SF103">
    <property type="entry name" value="N-METHYLTRANSFERASE DOMAIN AND SET DOMAIN CONTAINING PROTEIN-RELATED"/>
    <property type="match status" value="1"/>
</dbReference>
<keyword evidence="1" id="KW-0489">Methyltransferase</keyword>
<evidence type="ECO:0000256" key="1">
    <source>
        <dbReference type="ARBA" id="ARBA00022603"/>
    </source>
</evidence>
<dbReference type="FunFam" id="3.90.1420.10:FF:000006">
    <property type="entry name" value="SET domain-containing protein"/>
    <property type="match status" value="1"/>
</dbReference>
<evidence type="ECO:0000259" key="4">
    <source>
        <dbReference type="PROSITE" id="PS50280"/>
    </source>
</evidence>
<keyword evidence="3" id="KW-0949">S-adenosyl-L-methionine</keyword>
<dbReference type="AlphaFoldDB" id="A0AAW2DVF3"/>
<dbReference type="GO" id="GO:0016279">
    <property type="term" value="F:protein-lysine N-methyltransferase activity"/>
    <property type="evidence" value="ECO:0007669"/>
    <property type="project" value="TreeGrafter"/>
</dbReference>
<dbReference type="InterPro" id="IPR050600">
    <property type="entry name" value="SETD3_SETD6_MTase"/>
</dbReference>
<dbReference type="PANTHER" id="PTHR13271">
    <property type="entry name" value="UNCHARACTERIZED PUTATIVE METHYLTRANSFERASE"/>
    <property type="match status" value="1"/>
</dbReference>
<comment type="caution">
    <text evidence="5">The sequence shown here is derived from an EMBL/GenBank/DDBJ whole genome shotgun (WGS) entry which is preliminary data.</text>
</comment>
<accession>A0AAW2DVF3</accession>
<dbReference type="InterPro" id="IPR001214">
    <property type="entry name" value="SET_dom"/>
</dbReference>
<dbReference type="PROSITE" id="PS50280">
    <property type="entry name" value="SET"/>
    <property type="match status" value="1"/>
</dbReference>
<sequence>MVAFIQPLGRLYSISHCLKSLVIKSNFDTQTAYKKIRSILEIAKSSASTRALMEFDNPPPSDKAKETDDDFAIVLELSEDDLHFEKKKKLLQNKGFNPKEQVYLNSSSGPDWISTTLKVMLQIARIIQLDEVELYFGEDDACSSVEYYSPRNEVEALNSILLLLDISLSSVTCMQMNVLQELREAIIGMIRDFGEKNSVKTKILENHSCGKEECLLQWGENNGIRTRLQIAYVKGAGRGAIARENLNVGDIAVEIPVSTVISEELIRESNMFHILEKIDGISSETMLLLWSMKEKHNYNSKFKIYFNTLPKEFNTGLSFGIEAIMALDGTMLLEEIVQAKQHLQTQYDSLFPTLCNDHPDIFPWEVYTWEQFLWACELWYSNSMQVMFPDGKLRTCLIPIAGFLNHSIYPHILHYGKVDPATNSLKFCLSRPCSEGEQCFLSYGNFSSSHLLTFYGFLPQGDNPYDVIPMDFEAEQEDCTEGNPRLDRTTHMVRGTWLSNNHNIFYYGLPPPLLDYLRRAKNPMLQTKSLLQSNLENEMEVLGDLLSTFDGMMENLGETDPNDRENASWDVRLAEEFKDQQRRIVSSVLNSCHKGLRLVENELRKCMNEDTRD</sequence>
<dbReference type="Gene3D" id="3.90.1420.10">
    <property type="entry name" value="Rubisco LSMT, substrate-binding domain"/>
    <property type="match status" value="1"/>
</dbReference>
<feature type="domain" description="SET" evidence="4">
    <location>
        <begin position="226"/>
        <end position="444"/>
    </location>
</feature>
<evidence type="ECO:0000313" key="5">
    <source>
        <dbReference type="EMBL" id="KAL0013310.1"/>
    </source>
</evidence>
<organism evidence="5 6">
    <name type="scientific">Lithocarpus litseifolius</name>
    <dbReference type="NCBI Taxonomy" id="425828"/>
    <lineage>
        <taxon>Eukaryota</taxon>
        <taxon>Viridiplantae</taxon>
        <taxon>Streptophyta</taxon>
        <taxon>Embryophyta</taxon>
        <taxon>Tracheophyta</taxon>
        <taxon>Spermatophyta</taxon>
        <taxon>Magnoliopsida</taxon>
        <taxon>eudicotyledons</taxon>
        <taxon>Gunneridae</taxon>
        <taxon>Pentapetalae</taxon>
        <taxon>rosids</taxon>
        <taxon>fabids</taxon>
        <taxon>Fagales</taxon>
        <taxon>Fagaceae</taxon>
        <taxon>Lithocarpus</taxon>
    </lineage>
</organism>
<dbReference type="FunFam" id="3.90.1410.10:FF:000011">
    <property type="entry name" value="Transcription factor, E2F and DP-related"/>
    <property type="match status" value="1"/>
</dbReference>
<protein>
    <recommendedName>
        <fullName evidence="4">SET domain-containing protein</fullName>
    </recommendedName>
</protein>
<keyword evidence="6" id="KW-1185">Reference proteome</keyword>
<dbReference type="InterPro" id="IPR046341">
    <property type="entry name" value="SET_dom_sf"/>
</dbReference>
<dbReference type="CDD" id="cd10527">
    <property type="entry name" value="SET_LSMT"/>
    <property type="match status" value="1"/>
</dbReference>
<keyword evidence="2" id="KW-0808">Transferase</keyword>
<gene>
    <name evidence="5" type="ORF">SO802_000379</name>
</gene>
<dbReference type="GO" id="GO:0032259">
    <property type="term" value="P:methylation"/>
    <property type="evidence" value="ECO:0007669"/>
    <property type="project" value="UniProtKB-KW"/>
</dbReference>
<dbReference type="EMBL" id="JAZDWU010000001">
    <property type="protein sequence ID" value="KAL0013310.1"/>
    <property type="molecule type" value="Genomic_DNA"/>
</dbReference>
<proteinExistence type="predicted"/>
<dbReference type="Gene3D" id="3.90.1410.10">
    <property type="entry name" value="set domain protein methyltransferase, domain 1"/>
    <property type="match status" value="1"/>
</dbReference>
<dbReference type="InterPro" id="IPR036464">
    <property type="entry name" value="Rubisco_LSMT_subst-bd_sf"/>
</dbReference>
<name>A0AAW2DVF3_9ROSI</name>
<reference evidence="5 6" key="1">
    <citation type="submission" date="2024-01" db="EMBL/GenBank/DDBJ databases">
        <title>A telomere-to-telomere, gap-free genome of sweet tea (Lithocarpus litseifolius).</title>
        <authorList>
            <person name="Zhou J."/>
        </authorList>
    </citation>
    <scope>NUCLEOTIDE SEQUENCE [LARGE SCALE GENOMIC DNA]</scope>
    <source>
        <strain evidence="5">Zhou-2022a</strain>
        <tissue evidence="5">Leaf</tissue>
    </source>
</reference>
<evidence type="ECO:0000313" key="6">
    <source>
        <dbReference type="Proteomes" id="UP001459277"/>
    </source>
</evidence>
<dbReference type="SUPFAM" id="SSF82199">
    <property type="entry name" value="SET domain"/>
    <property type="match status" value="1"/>
</dbReference>
<evidence type="ECO:0000256" key="3">
    <source>
        <dbReference type="ARBA" id="ARBA00022691"/>
    </source>
</evidence>